<keyword evidence="3" id="KW-1185">Reference proteome</keyword>
<reference evidence="2" key="1">
    <citation type="journal article" date="2020" name="Cell">
        <title>Large-Scale Comparative Analyses of Tick Genomes Elucidate Their Genetic Diversity and Vector Capacities.</title>
        <authorList>
            <consortium name="Tick Genome and Microbiome Consortium (TIGMIC)"/>
            <person name="Jia N."/>
            <person name="Wang J."/>
            <person name="Shi W."/>
            <person name="Du L."/>
            <person name="Sun Y."/>
            <person name="Zhan W."/>
            <person name="Jiang J.F."/>
            <person name="Wang Q."/>
            <person name="Zhang B."/>
            <person name="Ji P."/>
            <person name="Bell-Sakyi L."/>
            <person name="Cui X.M."/>
            <person name="Yuan T.T."/>
            <person name="Jiang B.G."/>
            <person name="Yang W.F."/>
            <person name="Lam T.T."/>
            <person name="Chang Q.C."/>
            <person name="Ding S.J."/>
            <person name="Wang X.J."/>
            <person name="Zhu J.G."/>
            <person name="Ruan X.D."/>
            <person name="Zhao L."/>
            <person name="Wei J.T."/>
            <person name="Ye R.Z."/>
            <person name="Que T.C."/>
            <person name="Du C.H."/>
            <person name="Zhou Y.H."/>
            <person name="Cheng J.X."/>
            <person name="Dai P.F."/>
            <person name="Guo W.B."/>
            <person name="Han X.H."/>
            <person name="Huang E.J."/>
            <person name="Li L.F."/>
            <person name="Wei W."/>
            <person name="Gao Y.C."/>
            <person name="Liu J.Z."/>
            <person name="Shao H.Z."/>
            <person name="Wang X."/>
            <person name="Wang C.C."/>
            <person name="Yang T.C."/>
            <person name="Huo Q.B."/>
            <person name="Li W."/>
            <person name="Chen H.Y."/>
            <person name="Chen S.E."/>
            <person name="Zhou L.G."/>
            <person name="Ni X.B."/>
            <person name="Tian J.H."/>
            <person name="Sheng Y."/>
            <person name="Liu T."/>
            <person name="Pan Y.S."/>
            <person name="Xia L.Y."/>
            <person name="Li J."/>
            <person name="Zhao F."/>
            <person name="Cao W.C."/>
        </authorList>
    </citation>
    <scope>NUCLEOTIDE SEQUENCE</scope>
    <source>
        <strain evidence="2">Rsan-2018</strain>
    </source>
</reference>
<proteinExistence type="predicted"/>
<dbReference type="Proteomes" id="UP000821837">
    <property type="component" value="Unassembled WGS sequence"/>
</dbReference>
<organism evidence="2 3">
    <name type="scientific">Rhipicephalus sanguineus</name>
    <name type="common">Brown dog tick</name>
    <name type="synonym">Ixodes sanguineus</name>
    <dbReference type="NCBI Taxonomy" id="34632"/>
    <lineage>
        <taxon>Eukaryota</taxon>
        <taxon>Metazoa</taxon>
        <taxon>Ecdysozoa</taxon>
        <taxon>Arthropoda</taxon>
        <taxon>Chelicerata</taxon>
        <taxon>Arachnida</taxon>
        <taxon>Acari</taxon>
        <taxon>Parasitiformes</taxon>
        <taxon>Ixodida</taxon>
        <taxon>Ixodoidea</taxon>
        <taxon>Ixodidae</taxon>
        <taxon>Rhipicephalinae</taxon>
        <taxon>Rhipicephalus</taxon>
        <taxon>Rhipicephalus</taxon>
    </lineage>
</organism>
<accession>A0A9D4PTH4</accession>
<gene>
    <name evidence="2" type="ORF">HPB52_001236</name>
</gene>
<comment type="caution">
    <text evidence="2">The sequence shown here is derived from an EMBL/GenBank/DDBJ whole genome shotgun (WGS) entry which is preliminary data.</text>
</comment>
<dbReference type="EMBL" id="JABSTV010001250">
    <property type="protein sequence ID" value="KAH7955540.1"/>
    <property type="molecule type" value="Genomic_DNA"/>
</dbReference>
<evidence type="ECO:0000313" key="3">
    <source>
        <dbReference type="Proteomes" id="UP000821837"/>
    </source>
</evidence>
<evidence type="ECO:0000313" key="2">
    <source>
        <dbReference type="EMBL" id="KAH7955540.1"/>
    </source>
</evidence>
<sequence>MVELCGGIDPYYYGGTEAVANPNARLGDAVTPAATVVGAQASTRGVRVEQVEGEDISANEIQEEQGWKTIHARNKKNQASDADIKPDRQGDAKSADAEDLKTRTSRNIQRMNAAPKKPHLPKEDIKVIIRPKDGFNTARYSVAQIGDCILRATGLKPEEVRQNIVVDTPVLERADKYCAMKDFRMGDRTYEVTAYMTAPENTSKGIIRGIPDYDTPEDIEKSLVNERNPVI</sequence>
<feature type="region of interest" description="Disordered" evidence="1">
    <location>
        <begin position="73"/>
        <end position="105"/>
    </location>
</feature>
<feature type="compositionally biased region" description="Basic and acidic residues" evidence="1">
    <location>
        <begin position="82"/>
        <end position="102"/>
    </location>
</feature>
<protein>
    <submittedName>
        <fullName evidence="2">Uncharacterized protein</fullName>
    </submittedName>
</protein>
<name>A0A9D4PTH4_RHISA</name>
<reference evidence="2" key="2">
    <citation type="submission" date="2021-09" db="EMBL/GenBank/DDBJ databases">
        <authorList>
            <person name="Jia N."/>
            <person name="Wang J."/>
            <person name="Shi W."/>
            <person name="Du L."/>
            <person name="Sun Y."/>
            <person name="Zhan W."/>
            <person name="Jiang J."/>
            <person name="Wang Q."/>
            <person name="Zhang B."/>
            <person name="Ji P."/>
            <person name="Sakyi L.B."/>
            <person name="Cui X."/>
            <person name="Yuan T."/>
            <person name="Jiang B."/>
            <person name="Yang W."/>
            <person name="Lam T.T.-Y."/>
            <person name="Chang Q."/>
            <person name="Ding S."/>
            <person name="Wang X."/>
            <person name="Zhu J."/>
            <person name="Ruan X."/>
            <person name="Zhao L."/>
            <person name="Wei J."/>
            <person name="Que T."/>
            <person name="Du C."/>
            <person name="Cheng J."/>
            <person name="Dai P."/>
            <person name="Han X."/>
            <person name="Huang E."/>
            <person name="Gao Y."/>
            <person name="Liu J."/>
            <person name="Shao H."/>
            <person name="Ye R."/>
            <person name="Li L."/>
            <person name="Wei W."/>
            <person name="Wang X."/>
            <person name="Wang C."/>
            <person name="Huo Q."/>
            <person name="Li W."/>
            <person name="Guo W."/>
            <person name="Chen H."/>
            <person name="Chen S."/>
            <person name="Zhou L."/>
            <person name="Zhou L."/>
            <person name="Ni X."/>
            <person name="Tian J."/>
            <person name="Zhou Y."/>
            <person name="Sheng Y."/>
            <person name="Liu T."/>
            <person name="Pan Y."/>
            <person name="Xia L."/>
            <person name="Li J."/>
            <person name="Zhao F."/>
            <person name="Cao W."/>
        </authorList>
    </citation>
    <scope>NUCLEOTIDE SEQUENCE</scope>
    <source>
        <strain evidence="2">Rsan-2018</strain>
        <tissue evidence="2">Larvae</tissue>
    </source>
</reference>
<evidence type="ECO:0000256" key="1">
    <source>
        <dbReference type="SAM" id="MobiDB-lite"/>
    </source>
</evidence>
<dbReference type="AlphaFoldDB" id="A0A9D4PTH4"/>